<feature type="domain" description="Ubiquitin-like" evidence="3">
    <location>
        <begin position="72"/>
        <end position="140"/>
    </location>
</feature>
<feature type="region of interest" description="Disordered" evidence="2">
    <location>
        <begin position="24"/>
        <end position="43"/>
    </location>
</feature>
<dbReference type="PANTHER" id="PTHR12329:SF11">
    <property type="entry name" value="BAG FAMILY MOLECULAR CHAPERONE REGULATOR 1"/>
    <property type="match status" value="1"/>
</dbReference>
<feature type="region of interest" description="Disordered" evidence="2">
    <location>
        <begin position="302"/>
        <end position="325"/>
    </location>
</feature>
<evidence type="ECO:0000259" key="3">
    <source>
        <dbReference type="PROSITE" id="PS50053"/>
    </source>
</evidence>
<dbReference type="InterPro" id="IPR029071">
    <property type="entry name" value="Ubiquitin-like_domsf"/>
</dbReference>
<dbReference type="Gene3D" id="1.20.58.120">
    <property type="entry name" value="BAG domain"/>
    <property type="match status" value="1"/>
</dbReference>
<dbReference type="Pfam" id="PF02179">
    <property type="entry name" value="BAG"/>
    <property type="match status" value="1"/>
</dbReference>
<evidence type="ECO:0000256" key="1">
    <source>
        <dbReference type="ARBA" id="ARBA00023186"/>
    </source>
</evidence>
<dbReference type="SMART" id="SM00264">
    <property type="entry name" value="BAG"/>
    <property type="match status" value="1"/>
</dbReference>
<dbReference type="PROSITE" id="PS50053">
    <property type="entry name" value="UBIQUITIN_2"/>
    <property type="match status" value="1"/>
</dbReference>
<dbReference type="InterPro" id="IPR039773">
    <property type="entry name" value="BAG_chaperone_regulator"/>
</dbReference>
<reference evidence="5 6" key="1">
    <citation type="journal article" date="2022" name="Nat. Plants">
        <title>Genomes of leafy and leafless Platanthera orchids illuminate the evolution of mycoheterotrophy.</title>
        <authorList>
            <person name="Li M.H."/>
            <person name="Liu K.W."/>
            <person name="Li Z."/>
            <person name="Lu H.C."/>
            <person name="Ye Q.L."/>
            <person name="Zhang D."/>
            <person name="Wang J.Y."/>
            <person name="Li Y.F."/>
            <person name="Zhong Z.M."/>
            <person name="Liu X."/>
            <person name="Yu X."/>
            <person name="Liu D.K."/>
            <person name="Tu X.D."/>
            <person name="Liu B."/>
            <person name="Hao Y."/>
            <person name="Liao X.Y."/>
            <person name="Jiang Y.T."/>
            <person name="Sun W.H."/>
            <person name="Chen J."/>
            <person name="Chen Y.Q."/>
            <person name="Ai Y."/>
            <person name="Zhai J.W."/>
            <person name="Wu S.S."/>
            <person name="Zhou Z."/>
            <person name="Hsiao Y.Y."/>
            <person name="Wu W.L."/>
            <person name="Chen Y.Y."/>
            <person name="Lin Y.F."/>
            <person name="Hsu J.L."/>
            <person name="Li C.Y."/>
            <person name="Wang Z.W."/>
            <person name="Zhao X."/>
            <person name="Zhong W.Y."/>
            <person name="Ma X.K."/>
            <person name="Ma L."/>
            <person name="Huang J."/>
            <person name="Chen G.Z."/>
            <person name="Huang M.Z."/>
            <person name="Huang L."/>
            <person name="Peng D.H."/>
            <person name="Luo Y.B."/>
            <person name="Zou S.Q."/>
            <person name="Chen S.P."/>
            <person name="Lan S."/>
            <person name="Tsai W.C."/>
            <person name="Van de Peer Y."/>
            <person name="Liu Z.J."/>
        </authorList>
    </citation>
    <scope>NUCLEOTIDE SEQUENCE [LARGE SCALE GENOMIC DNA]</scope>
    <source>
        <tissue evidence="5">Flower</tissue>
    </source>
</reference>
<dbReference type="InterPro" id="IPR036533">
    <property type="entry name" value="BAG_dom_sf"/>
</dbReference>
<proteinExistence type="predicted"/>
<dbReference type="Pfam" id="PF00240">
    <property type="entry name" value="ubiquitin"/>
    <property type="match status" value="1"/>
</dbReference>
<feature type="region of interest" description="Disordered" evidence="2">
    <location>
        <begin position="247"/>
        <end position="282"/>
    </location>
</feature>
<dbReference type="SUPFAM" id="SSF63491">
    <property type="entry name" value="BAG domain"/>
    <property type="match status" value="1"/>
</dbReference>
<organism evidence="5 6">
    <name type="scientific">Platanthera guangdongensis</name>
    <dbReference type="NCBI Taxonomy" id="2320717"/>
    <lineage>
        <taxon>Eukaryota</taxon>
        <taxon>Viridiplantae</taxon>
        <taxon>Streptophyta</taxon>
        <taxon>Embryophyta</taxon>
        <taxon>Tracheophyta</taxon>
        <taxon>Spermatophyta</taxon>
        <taxon>Magnoliopsida</taxon>
        <taxon>Liliopsida</taxon>
        <taxon>Asparagales</taxon>
        <taxon>Orchidaceae</taxon>
        <taxon>Orchidoideae</taxon>
        <taxon>Orchideae</taxon>
        <taxon>Orchidinae</taxon>
        <taxon>Platanthera</taxon>
    </lineage>
</organism>
<comment type="caution">
    <text evidence="5">The sequence shown here is derived from an EMBL/GenBank/DDBJ whole genome shotgun (WGS) entry which is preliminary data.</text>
</comment>
<name>A0ABR2MI13_9ASPA</name>
<evidence type="ECO:0000313" key="5">
    <source>
        <dbReference type="EMBL" id="KAK8963351.1"/>
    </source>
</evidence>
<dbReference type="Gene3D" id="3.10.20.90">
    <property type="entry name" value="Phosphatidylinositol 3-kinase Catalytic Subunit, Chain A, domain 1"/>
    <property type="match status" value="1"/>
</dbReference>
<dbReference type="SUPFAM" id="SSF54236">
    <property type="entry name" value="Ubiquitin-like"/>
    <property type="match status" value="1"/>
</dbReference>
<dbReference type="EMBL" id="JBBWWR010000007">
    <property type="protein sequence ID" value="KAK8963351.1"/>
    <property type="molecule type" value="Genomic_DNA"/>
</dbReference>
<protein>
    <submittedName>
        <fullName evidence="5">BAG family molecular chaperone regulator 1</fullName>
    </submittedName>
</protein>
<dbReference type="InterPro" id="IPR000626">
    <property type="entry name" value="Ubiquitin-like_dom"/>
</dbReference>
<accession>A0ABR2MI13</accession>
<keyword evidence="6" id="KW-1185">Reference proteome</keyword>
<sequence>MIRMRTKYPSTAAVGPLKAFSPVKDTPATIPAETQMEDPAKDPAKWEVRPCGMLVQKRSADDGRAVAPVPVIRLRVKHGSNHHEVYISSQATFGELRKLLAERTGIHPLDQKILFKDKERDSSAYLDTSGVKDRSKLVVVEDSAAQARRFLEMRRTAKLEKDVKFIFQISLHVDKLAAQVSALEGVISKGGKVADTEVLRLTELLMNELIKLDGVTADGDVKLQRRMQVKRVQKYVETLDVIKLKNANPNAVEPAQQQKQKKPPPPPQPTEAAAAPPQPDSVIVTTKWETFDSLFSPLASASSSTATSTAASSAAPTPRFDWELF</sequence>
<feature type="domain" description="BAG" evidence="4">
    <location>
        <begin position="186"/>
        <end position="243"/>
    </location>
</feature>
<evidence type="ECO:0000313" key="6">
    <source>
        <dbReference type="Proteomes" id="UP001412067"/>
    </source>
</evidence>
<evidence type="ECO:0000256" key="2">
    <source>
        <dbReference type="SAM" id="MobiDB-lite"/>
    </source>
</evidence>
<dbReference type="PANTHER" id="PTHR12329">
    <property type="entry name" value="BCL2-ASSOCIATED ATHANOGENE"/>
    <property type="match status" value="1"/>
</dbReference>
<evidence type="ECO:0000259" key="4">
    <source>
        <dbReference type="PROSITE" id="PS51035"/>
    </source>
</evidence>
<keyword evidence="1" id="KW-0143">Chaperone</keyword>
<feature type="compositionally biased region" description="Low complexity" evidence="2">
    <location>
        <begin position="302"/>
        <end position="315"/>
    </location>
</feature>
<dbReference type="InterPro" id="IPR003103">
    <property type="entry name" value="BAG_domain"/>
</dbReference>
<dbReference type="Proteomes" id="UP001412067">
    <property type="component" value="Unassembled WGS sequence"/>
</dbReference>
<gene>
    <name evidence="5" type="primary">BAG1</name>
    <name evidence="5" type="ORF">KSP40_PGU018117</name>
</gene>
<dbReference type="PROSITE" id="PS51035">
    <property type="entry name" value="BAG"/>
    <property type="match status" value="1"/>
</dbReference>